<feature type="region of interest" description="Disordered" evidence="1">
    <location>
        <begin position="914"/>
        <end position="988"/>
    </location>
</feature>
<dbReference type="Proteomes" id="UP000195570">
    <property type="component" value="Unassembled WGS sequence"/>
</dbReference>
<proteinExistence type="predicted"/>
<evidence type="ECO:0000256" key="1">
    <source>
        <dbReference type="SAM" id="MobiDB-lite"/>
    </source>
</evidence>
<dbReference type="EMBL" id="CZPT02000749">
    <property type="protein sequence ID" value="SCU67470.1"/>
    <property type="molecule type" value="Genomic_DNA"/>
</dbReference>
<dbReference type="GeneID" id="92382326"/>
<feature type="compositionally biased region" description="Basic and acidic residues" evidence="1">
    <location>
        <begin position="936"/>
        <end position="945"/>
    </location>
</feature>
<dbReference type="VEuPathDB" id="TriTrypDB:TEOVI_000839200"/>
<reference evidence="2" key="1">
    <citation type="submission" date="2016-09" db="EMBL/GenBank/DDBJ databases">
        <authorList>
            <person name="Hebert L."/>
            <person name="Moumen B."/>
        </authorList>
    </citation>
    <scope>NUCLEOTIDE SEQUENCE [LARGE SCALE GENOMIC DNA]</scope>
    <source>
        <strain evidence="2">OVI</strain>
    </source>
</reference>
<gene>
    <name evidence="2" type="ORF">TEOVI_000839200</name>
</gene>
<organism evidence="2 3">
    <name type="scientific">Trypanosoma equiperdum</name>
    <dbReference type="NCBI Taxonomy" id="5694"/>
    <lineage>
        <taxon>Eukaryota</taxon>
        <taxon>Discoba</taxon>
        <taxon>Euglenozoa</taxon>
        <taxon>Kinetoplastea</taxon>
        <taxon>Metakinetoplastina</taxon>
        <taxon>Trypanosomatida</taxon>
        <taxon>Trypanosomatidae</taxon>
        <taxon>Trypanosoma</taxon>
    </lineage>
</organism>
<feature type="region of interest" description="Disordered" evidence="1">
    <location>
        <begin position="707"/>
        <end position="730"/>
    </location>
</feature>
<evidence type="ECO:0000313" key="3">
    <source>
        <dbReference type="Proteomes" id="UP000195570"/>
    </source>
</evidence>
<dbReference type="InterPro" id="IPR016024">
    <property type="entry name" value="ARM-type_fold"/>
</dbReference>
<protein>
    <submittedName>
        <fullName evidence="2">Uncharacterized protein</fullName>
    </submittedName>
</protein>
<dbReference type="SUPFAM" id="SSF48371">
    <property type="entry name" value="ARM repeat"/>
    <property type="match status" value="1"/>
</dbReference>
<feature type="compositionally biased region" description="Polar residues" evidence="1">
    <location>
        <begin position="709"/>
        <end position="723"/>
    </location>
</feature>
<name>A0A1G4I6K5_TRYEQ</name>
<sequence>MGCACIRTKPPRFKGFVVDAYPSDRKNDSPVQDTLGKLENYVASNPERIPRICRKISKLLAQDERRKHTQRILVGLKMLKELIVNSSEVSGFVPHSIDICARLLNQRYTAEIRIAVADVITALCFKVVGHHDREHSCHLLNHSKARLLPPLLQMCMERLTEVRKSSDDSKAEDGGGGFTMELMRCHHAGVVALGNLAFCLQGALANSVRGVETAFLLNLLHAVSNGGPAMQEQQFNMLHAPDMHEFSASTSYNSNGGADGGPFRSVLLPDDRNECTAVRIAAAAWGIGAIASCVPSVNIRAFLQSVQNFITVHRVWSPPLFPCVVFRSLTYAMERRPQRLGFCVCKFLHDFGKEKAVSTSSVSKRERGKGKRGMMAQNTAGVLSGVLQALVVCVSEVRMIGRTPQILIDEWPTDAVLIDSSLVDGPAMEIFELHLKLVLRLLQCAYRWQNAPQLHQLLLKLLYCLQRVLSTSTQGPVVTVALQALAEAASYIRTVPFADRSELSAASFIEPYLQSSGSMRPHIARVLAGFLSGAPPSVHTPPDELAGVVKGRKVRETADSSTEQLEAHQSPLLTDGRDVATAKEWLLSVIGKSRDDNSDVSATCVVEVGRVMGALLQGCGAAELSFALAVADMLQSFASDTKKNTDLHVAWSHQSLVILVNCSIFCGAPQLYRYATELLEQRHNAGELSTHFCHNTEGDTIRLMRPKHGSQQEGGQANLQPLRTQPMDEPPVTIRVDMDVVINMVAEYATEELMSALRFPPQDNRASKKNTTAVADRLKAAVADASSAVRHSKQSVEPRQHQQKGGQSTVTAGAQRDAWVFYPGILDVPAPEADGKSQASECGPRLSVIVDSEKIPAQDSAETTHGVGGQPLFILPVRERIAELLARHNVGPTTTLIPPGSNFTPLPLPLGVRSLHVDPTADGMPAEEPAPQSRATNERRVKQHEFSNGGWKRHMPTSSNGSKVVHGDSAGSDDADGASFSSISASSV</sequence>
<accession>A0A1G4I6K5</accession>
<comment type="caution">
    <text evidence="2">The sequence shown here is derived from an EMBL/GenBank/DDBJ whole genome shotgun (WGS) entry which is preliminary data.</text>
</comment>
<feature type="compositionally biased region" description="Low complexity" evidence="1">
    <location>
        <begin position="977"/>
        <end position="988"/>
    </location>
</feature>
<dbReference type="AlphaFoldDB" id="A0A1G4I6K5"/>
<evidence type="ECO:0000313" key="2">
    <source>
        <dbReference type="EMBL" id="SCU67470.1"/>
    </source>
</evidence>
<keyword evidence="3" id="KW-1185">Reference proteome</keyword>
<feature type="region of interest" description="Disordered" evidence="1">
    <location>
        <begin position="784"/>
        <end position="810"/>
    </location>
</feature>
<dbReference type="RefSeq" id="XP_067078781.1">
    <property type="nucleotide sequence ID" value="XM_067222680.1"/>
</dbReference>